<gene>
    <name evidence="3" type="ORF">ATL17_2534</name>
</gene>
<reference evidence="3 4" key="1">
    <citation type="submission" date="2019-03" db="EMBL/GenBank/DDBJ databases">
        <title>Genomic Encyclopedia of Type Strains, Phase III (KMG-III): the genomes of soil and plant-associated and newly described type strains.</title>
        <authorList>
            <person name="Whitman W."/>
        </authorList>
    </citation>
    <scope>NUCLEOTIDE SEQUENCE [LARGE SCALE GENOMIC DNA]</scope>
    <source>
        <strain evidence="3 4">CGMCC 1.7002</strain>
    </source>
</reference>
<dbReference type="GO" id="GO:0003677">
    <property type="term" value="F:DNA binding"/>
    <property type="evidence" value="ECO:0007669"/>
    <property type="project" value="UniProtKB-KW"/>
</dbReference>
<keyword evidence="1" id="KW-0812">Transmembrane</keyword>
<feature type="domain" description="HTH LytTR-type" evidence="2">
    <location>
        <begin position="171"/>
        <end position="258"/>
    </location>
</feature>
<dbReference type="OrthoDB" id="7028951at2"/>
<dbReference type="AlphaFoldDB" id="A0A4V3DB01"/>
<feature type="transmembrane region" description="Helical" evidence="1">
    <location>
        <begin position="86"/>
        <end position="111"/>
    </location>
</feature>
<comment type="caution">
    <text evidence="3">The sequence shown here is derived from an EMBL/GenBank/DDBJ whole genome shotgun (WGS) entry which is preliminary data.</text>
</comment>
<keyword evidence="4" id="KW-1185">Reference proteome</keyword>
<dbReference type="SMART" id="SM00850">
    <property type="entry name" value="LytTR"/>
    <property type="match status" value="1"/>
</dbReference>
<dbReference type="EMBL" id="SNYR01000002">
    <property type="protein sequence ID" value="TDQ64514.1"/>
    <property type="molecule type" value="Genomic_DNA"/>
</dbReference>
<feature type="transmembrane region" description="Helical" evidence="1">
    <location>
        <begin position="123"/>
        <end position="143"/>
    </location>
</feature>
<keyword evidence="1" id="KW-0472">Membrane</keyword>
<feature type="transmembrane region" description="Helical" evidence="1">
    <location>
        <begin position="20"/>
        <end position="39"/>
    </location>
</feature>
<name>A0A4V3DB01_9HYPH</name>
<dbReference type="InterPro" id="IPR007492">
    <property type="entry name" value="LytTR_DNA-bd_dom"/>
</dbReference>
<evidence type="ECO:0000256" key="1">
    <source>
        <dbReference type="SAM" id="Phobius"/>
    </source>
</evidence>
<sequence length="264" mass="28770">MKEGPLQLTLREMREMFSSARVWAGIVTVAVMIGIIGPFQTFSYFPMGPRIAYWLTTVVITYLGGVFAGSLVVNAFEHYIKANNPVVHILVAGTAAGSAVSVLITLINGIALGDWEIPGFHSIMPWVYCVAISICISALHFIFQRPQSEVINPPKQVPLMARLNVKNRGQLFYLSMQDHYVNIVTSKGAELVLLRLADAIKETDGVVGVKIHRSHWVALDAVAETRKKGSGMVAVMKDGVELPISRGQMDEVRSAGLLPAAPQS</sequence>
<dbReference type="Proteomes" id="UP000295391">
    <property type="component" value="Unassembled WGS sequence"/>
</dbReference>
<accession>A0A4V3DB01</accession>
<dbReference type="Gene3D" id="2.40.50.1020">
    <property type="entry name" value="LytTr DNA-binding domain"/>
    <property type="match status" value="1"/>
</dbReference>
<keyword evidence="3" id="KW-0238">DNA-binding</keyword>
<evidence type="ECO:0000313" key="3">
    <source>
        <dbReference type="EMBL" id="TDQ64514.1"/>
    </source>
</evidence>
<evidence type="ECO:0000259" key="2">
    <source>
        <dbReference type="PROSITE" id="PS50930"/>
    </source>
</evidence>
<keyword evidence="1" id="KW-1133">Transmembrane helix</keyword>
<evidence type="ECO:0000313" key="4">
    <source>
        <dbReference type="Proteomes" id="UP000295391"/>
    </source>
</evidence>
<organism evidence="3 4">
    <name type="scientific">Maritalea mobilis</name>
    <dbReference type="NCBI Taxonomy" id="483324"/>
    <lineage>
        <taxon>Bacteria</taxon>
        <taxon>Pseudomonadati</taxon>
        <taxon>Pseudomonadota</taxon>
        <taxon>Alphaproteobacteria</taxon>
        <taxon>Hyphomicrobiales</taxon>
        <taxon>Devosiaceae</taxon>
        <taxon>Maritalea</taxon>
    </lineage>
</organism>
<feature type="transmembrane region" description="Helical" evidence="1">
    <location>
        <begin position="51"/>
        <end position="74"/>
    </location>
</feature>
<protein>
    <submittedName>
        <fullName evidence="3">LytTr DNA-binding domain-containing protein</fullName>
    </submittedName>
</protein>
<proteinExistence type="predicted"/>
<dbReference type="RefSeq" id="WP_133573106.1">
    <property type="nucleotide sequence ID" value="NZ_SNYR01000002.1"/>
</dbReference>
<dbReference type="Pfam" id="PF04397">
    <property type="entry name" value="LytTR"/>
    <property type="match status" value="1"/>
</dbReference>
<dbReference type="PROSITE" id="PS50930">
    <property type="entry name" value="HTH_LYTTR"/>
    <property type="match status" value="1"/>
</dbReference>